<dbReference type="Gene3D" id="2.60.40.10">
    <property type="entry name" value="Immunoglobulins"/>
    <property type="match status" value="3"/>
</dbReference>
<dbReference type="InterPro" id="IPR013783">
    <property type="entry name" value="Ig-like_fold"/>
</dbReference>
<sequence length="482" mass="50793">MRCKRQLVPNGVSLFVFPPGPCAPMNVSASLVCDNNTAAVSWQHSSGAVSYKVLANGRDGDVKECTTNGTSCLLPNMHCAETYVIMVTPFSEYCKGFNSYPHSYIAGPCPPTNVHVSLQCVGNVGHVTWNAAQRADFYVATALPAAVDEHEHTCSSNGTSCSLTDLHCGETAVVTVVTMERGCTSEPSMPFTFQSVICPPMSVAGVTTCGNNDITVSWDPSPESGANYFIHSQEDNGTSANFSTSQTSHVLTGLQCGELYTLTVAASDNECSSVFSTPTQTETAPCPPTNLTARADCGTNLGTLSWAPSVHAVSYTATVTGTHGHVVSCSSNTTTCSVKLDCGHKYTAVVIASSLTCNSSTGASLTFDSASCLPDNVMAELSCNDNTFAVQWRASFSELDTYTAMAIGSDESRATCDTMTTDCTIQNLKCGLSYSIVVTTSSVDCGTIDGSDYKMHSGSKSCSCITKLNSYLSDMDLLLCVQ</sequence>
<name>A0A671TLJ6_SPAAU</name>
<dbReference type="Ensembl" id="ENSSAUT00010002930.1">
    <property type="protein sequence ID" value="ENSSAUP00010002764.1"/>
    <property type="gene ID" value="ENSSAUG00010001377.1"/>
</dbReference>
<reference evidence="2" key="2">
    <citation type="submission" date="2025-08" db="UniProtKB">
        <authorList>
            <consortium name="Ensembl"/>
        </authorList>
    </citation>
    <scope>IDENTIFICATION</scope>
</reference>
<dbReference type="OMA" id="YCANNSA"/>
<evidence type="ECO:0000313" key="3">
    <source>
        <dbReference type="Proteomes" id="UP000472265"/>
    </source>
</evidence>
<evidence type="ECO:0000313" key="2">
    <source>
        <dbReference type="Ensembl" id="ENSSAUP00010002764.1"/>
    </source>
</evidence>
<dbReference type="InterPro" id="IPR036116">
    <property type="entry name" value="FN3_sf"/>
</dbReference>
<dbReference type="AlphaFoldDB" id="A0A671TLJ6"/>
<feature type="domain" description="Fibronectin type-III" evidence="1">
    <location>
        <begin position="110"/>
        <end position="198"/>
    </location>
</feature>
<dbReference type="Pfam" id="PF00041">
    <property type="entry name" value="fn3"/>
    <property type="match status" value="1"/>
</dbReference>
<reference evidence="2" key="1">
    <citation type="submission" date="2021-04" db="EMBL/GenBank/DDBJ databases">
        <authorList>
            <consortium name="Wellcome Sanger Institute Data Sharing"/>
        </authorList>
    </citation>
    <scope>NUCLEOTIDE SEQUENCE [LARGE SCALE GENOMIC DNA]</scope>
</reference>
<dbReference type="GeneTree" id="ENSGT00980000198596"/>
<reference evidence="2" key="3">
    <citation type="submission" date="2025-09" db="UniProtKB">
        <authorList>
            <consortium name="Ensembl"/>
        </authorList>
    </citation>
    <scope>IDENTIFICATION</scope>
</reference>
<keyword evidence="3" id="KW-1185">Reference proteome</keyword>
<dbReference type="PROSITE" id="PS50853">
    <property type="entry name" value="FN3"/>
    <property type="match status" value="2"/>
</dbReference>
<protein>
    <recommendedName>
        <fullName evidence="1">Fibronectin type-III domain-containing protein</fullName>
    </recommendedName>
</protein>
<dbReference type="SMART" id="SM00060">
    <property type="entry name" value="FN3"/>
    <property type="match status" value="4"/>
</dbReference>
<dbReference type="InterPro" id="IPR003961">
    <property type="entry name" value="FN3_dom"/>
</dbReference>
<dbReference type="CDD" id="cd00063">
    <property type="entry name" value="FN3"/>
    <property type="match status" value="1"/>
</dbReference>
<dbReference type="InParanoid" id="A0A671TLJ6"/>
<proteinExistence type="predicted"/>
<accession>A0A671TLJ6</accession>
<dbReference type="PANTHER" id="PTHR47135">
    <property type="entry name" value="FIBRONECTIN TYPE III DOMAIN-CONTAINING PROTEIN 7"/>
    <property type="match status" value="1"/>
</dbReference>
<feature type="domain" description="Fibronectin type-III" evidence="1">
    <location>
        <begin position="199"/>
        <end position="286"/>
    </location>
</feature>
<organism evidence="2 3">
    <name type="scientific">Sparus aurata</name>
    <name type="common">Gilthead sea bream</name>
    <dbReference type="NCBI Taxonomy" id="8175"/>
    <lineage>
        <taxon>Eukaryota</taxon>
        <taxon>Metazoa</taxon>
        <taxon>Chordata</taxon>
        <taxon>Craniata</taxon>
        <taxon>Vertebrata</taxon>
        <taxon>Euteleostomi</taxon>
        <taxon>Actinopterygii</taxon>
        <taxon>Neopterygii</taxon>
        <taxon>Teleostei</taxon>
        <taxon>Neoteleostei</taxon>
        <taxon>Acanthomorphata</taxon>
        <taxon>Eupercaria</taxon>
        <taxon>Spariformes</taxon>
        <taxon>Sparidae</taxon>
        <taxon>Sparus</taxon>
    </lineage>
</organism>
<dbReference type="SUPFAM" id="SSF49265">
    <property type="entry name" value="Fibronectin type III"/>
    <property type="match status" value="4"/>
</dbReference>
<evidence type="ECO:0000259" key="1">
    <source>
        <dbReference type="PROSITE" id="PS50853"/>
    </source>
</evidence>
<dbReference type="Proteomes" id="UP000472265">
    <property type="component" value="Chromosome 11"/>
</dbReference>
<dbReference type="PANTHER" id="PTHR47135:SF1">
    <property type="entry name" value="FIBRONECTIN TYPE III DOMAIN-CONTAINING PROTEIN 7"/>
    <property type="match status" value="1"/>
</dbReference>